<dbReference type="GO" id="GO:0043565">
    <property type="term" value="F:sequence-specific DNA binding"/>
    <property type="evidence" value="ECO:0007669"/>
    <property type="project" value="InterPro"/>
</dbReference>
<dbReference type="RefSeq" id="XP_032231566.2">
    <property type="nucleotide sequence ID" value="XM_032375675.2"/>
</dbReference>
<dbReference type="InterPro" id="IPR009060">
    <property type="entry name" value="UBA-like_sf"/>
</dbReference>
<dbReference type="RefSeq" id="XP_032231564.2">
    <property type="nucleotide sequence ID" value="XM_032375673.2"/>
</dbReference>
<dbReference type="RefSeq" id="XP_032231565.2">
    <property type="nucleotide sequence ID" value="XM_032375674.2"/>
</dbReference>
<dbReference type="PANTHER" id="PTHR12322:SF53">
    <property type="entry name" value="DOUBLESEX-MAB RELATED 11E"/>
    <property type="match status" value="1"/>
</dbReference>
<evidence type="ECO:0000259" key="8">
    <source>
        <dbReference type="PROSITE" id="PS50809"/>
    </source>
</evidence>
<dbReference type="SMART" id="SM00301">
    <property type="entry name" value="DM"/>
    <property type="match status" value="1"/>
</dbReference>
<accession>K4NUS1</accession>
<dbReference type="SUPFAM" id="SSF82927">
    <property type="entry name" value="Cysteine-rich DNA binding domain, (DM domain)"/>
    <property type="match status" value="1"/>
</dbReference>
<keyword evidence="5 6" id="KW-0539">Nucleus</keyword>
<evidence type="ECO:0000256" key="6">
    <source>
        <dbReference type="PROSITE-ProRule" id="PRU00070"/>
    </source>
</evidence>
<dbReference type="InterPro" id="IPR005173">
    <property type="entry name" value="DMA"/>
</dbReference>
<dbReference type="EMBL" id="JX559769">
    <property type="protein sequence ID" value="AFV47371.1"/>
    <property type="molecule type" value="mRNA"/>
</dbReference>
<sequence>MSETSTSPVESPEGEEGSQHHRVPKCARCRSHGTVSWLKGHKHYCRWRDCTCSKCQLITERQRVTAARVAILRQQRKSAELREKYQREMENVRLSYSMVFPRSGIPAFPHHHMHHSLAQAHYDERIRQAYALREQGLEINRKRCSSYSEEEDSAPSPKRRASTPEVRVKEEPVDRPASPQQHSAPASPAREEKERKSTPVREPLNLTRNFPFEDVPPRGRVDSGSDRTSPDRPHPIQLLSKIFPSHSHSTLDLILKGCRGSVVEAIECILSTQDPRRGGLSCASMAAIKAAGLSGCITTMAHTSPFLHAPIARAPIARPLPTSPACSTSRIYTPSPLPPPLLKAKSEPHYRPPVFSPPGACSLPGLTGERSNFSLLSKYCTLCGHRVLSSDKFCAQCGRAVSMASPV</sequence>
<feature type="compositionally biased region" description="Basic and acidic residues" evidence="7">
    <location>
        <begin position="189"/>
        <end position="199"/>
    </location>
</feature>
<dbReference type="GO" id="GO:0006355">
    <property type="term" value="P:regulation of DNA-templated transcription"/>
    <property type="evidence" value="ECO:0007669"/>
    <property type="project" value="InterPro"/>
</dbReference>
<dbReference type="AlphaFoldDB" id="K4NUS1"/>
<feature type="DNA-binding region" description="DM" evidence="6">
    <location>
        <begin position="26"/>
        <end position="73"/>
    </location>
</feature>
<dbReference type="InterPro" id="IPR026607">
    <property type="entry name" value="DMRT"/>
</dbReference>
<dbReference type="HOGENOM" id="CLU_211847_0_0_1"/>
<evidence type="ECO:0000256" key="1">
    <source>
        <dbReference type="ARBA" id="ARBA00006834"/>
    </source>
</evidence>
<dbReference type="RefSeq" id="XP_032231562.2">
    <property type="nucleotide sequence ID" value="XM_032375671.2"/>
</dbReference>
<evidence type="ECO:0000256" key="3">
    <source>
        <dbReference type="ARBA" id="ARBA00022833"/>
    </source>
</evidence>
<dbReference type="SUPFAM" id="SSF46934">
    <property type="entry name" value="UBA-like"/>
    <property type="match status" value="1"/>
</dbReference>
<dbReference type="InterPro" id="IPR001275">
    <property type="entry name" value="DM_DNA-bd"/>
</dbReference>
<dbReference type="GO" id="GO:0005634">
    <property type="term" value="C:nucleus"/>
    <property type="evidence" value="ECO:0007669"/>
    <property type="project" value="UniProtKB-SubCell"/>
</dbReference>
<dbReference type="CDD" id="cd14370">
    <property type="entry name" value="CUE_DMA"/>
    <property type="match status" value="1"/>
</dbReference>
<dbReference type="Gene3D" id="4.10.1040.10">
    <property type="entry name" value="DM DNA-binding domain"/>
    <property type="match status" value="1"/>
</dbReference>
<reference evidence="9" key="1">
    <citation type="journal article" date="2012" name="Dev. Biol.">
        <title>The Xenopus doublesex-related gene Dmrt5 is required for olfactory placode neurogenesis.</title>
        <authorList>
            <person name="Parlier D."/>
            <person name="Moers V."/>
            <person name="Van Campenhout C."/>
            <person name="Preillon J."/>
            <person name="Leclere L."/>
            <person name="Saulnier A."/>
            <person name="Sirakov M."/>
            <person name="Busengdal H."/>
            <person name="Kricha S."/>
            <person name="Marine J.C."/>
            <person name="Rentzsch F."/>
            <person name="Bellefroid E.J."/>
        </authorList>
    </citation>
    <scope>NUCLEOTIDE SEQUENCE</scope>
</reference>
<name>K4NUS1_NEMVE</name>
<keyword evidence="3 6" id="KW-0862">Zinc</keyword>
<proteinExistence type="evidence at transcript level"/>
<protein>
    <submittedName>
        <fullName evidence="9">DMRT G</fullName>
    </submittedName>
</protein>
<dbReference type="FunFam" id="4.10.1040.10:FF:000001">
    <property type="entry name" value="doublesex- and mab-3-related transcription factor 1"/>
    <property type="match status" value="1"/>
</dbReference>
<dbReference type="GO" id="GO:0046872">
    <property type="term" value="F:metal ion binding"/>
    <property type="evidence" value="ECO:0007669"/>
    <property type="project" value="UniProtKB-KW"/>
</dbReference>
<comment type="similarity">
    <text evidence="1">Belongs to the DMRT family.</text>
</comment>
<feature type="region of interest" description="Disordered" evidence="7">
    <location>
        <begin position="143"/>
        <end position="233"/>
    </location>
</feature>
<organism evidence="9">
    <name type="scientific">Nematostella vectensis</name>
    <name type="common">Starlet sea anemone</name>
    <dbReference type="NCBI Taxonomy" id="45351"/>
    <lineage>
        <taxon>Eukaryota</taxon>
        <taxon>Metazoa</taxon>
        <taxon>Cnidaria</taxon>
        <taxon>Anthozoa</taxon>
        <taxon>Hexacorallia</taxon>
        <taxon>Actiniaria</taxon>
        <taxon>Edwardsiidae</taxon>
        <taxon>Nematostella</taxon>
    </lineage>
</organism>
<dbReference type="GeneID" id="116614549"/>
<keyword evidence="4 6" id="KW-0238">DNA-binding</keyword>
<dbReference type="InterPro" id="IPR036407">
    <property type="entry name" value="DM_DNA-bd_sf"/>
</dbReference>
<dbReference type="Pfam" id="PF00751">
    <property type="entry name" value="DM"/>
    <property type="match status" value="1"/>
</dbReference>
<dbReference type="KEGG" id="nve:116614549"/>
<keyword evidence="2 6" id="KW-0479">Metal-binding</keyword>
<dbReference type="PROSITE" id="PS50809">
    <property type="entry name" value="DM_2"/>
    <property type="match status" value="1"/>
</dbReference>
<evidence type="ECO:0000256" key="4">
    <source>
        <dbReference type="ARBA" id="ARBA00023125"/>
    </source>
</evidence>
<dbReference type="RefSeq" id="XP_032231563.2">
    <property type="nucleotide sequence ID" value="XM_032375672.2"/>
</dbReference>
<feature type="region of interest" description="Disordered" evidence="7">
    <location>
        <begin position="1"/>
        <end position="24"/>
    </location>
</feature>
<evidence type="ECO:0000256" key="2">
    <source>
        <dbReference type="ARBA" id="ARBA00022723"/>
    </source>
</evidence>
<evidence type="ECO:0000256" key="7">
    <source>
        <dbReference type="SAM" id="MobiDB-lite"/>
    </source>
</evidence>
<dbReference type="Pfam" id="PF03474">
    <property type="entry name" value="DMA"/>
    <property type="match status" value="1"/>
</dbReference>
<feature type="compositionally biased region" description="Basic and acidic residues" evidence="7">
    <location>
        <begin position="215"/>
        <end position="233"/>
    </location>
</feature>
<evidence type="ECO:0000313" key="9">
    <source>
        <dbReference type="EMBL" id="AFV47371.1"/>
    </source>
</evidence>
<comment type="subcellular location">
    <subcellularLocation>
        <location evidence="6">Nucleus</location>
    </subcellularLocation>
</comment>
<evidence type="ECO:0000256" key="5">
    <source>
        <dbReference type="ARBA" id="ARBA00023242"/>
    </source>
</evidence>
<feature type="compositionally biased region" description="Low complexity" evidence="7">
    <location>
        <begin position="1"/>
        <end position="11"/>
    </location>
</feature>
<dbReference type="PANTHER" id="PTHR12322">
    <property type="entry name" value="DOUBLESEX AND MAB-3 RELATED TRANSCRIPTION FACTOR DMRT"/>
    <property type="match status" value="1"/>
</dbReference>
<feature type="domain" description="DM" evidence="8">
    <location>
        <begin position="26"/>
        <end position="73"/>
    </location>
</feature>
<dbReference type="RefSeq" id="XP_032231561.2">
    <property type="nucleotide sequence ID" value="XM_032375670.2"/>
</dbReference>
<dbReference type="OrthoDB" id="6162476at2759"/>
<dbReference type="PROSITE" id="PS40000">
    <property type="entry name" value="DM_1"/>
    <property type="match status" value="1"/>
</dbReference>